<evidence type="ECO:0000313" key="1">
    <source>
        <dbReference type="EMBL" id="AGM11582.1"/>
    </source>
</evidence>
<name>R4TLK2_9CAUD</name>
<dbReference type="RefSeq" id="YP_008059460.1">
    <property type="nucleotide sequence ID" value="NC_021328.1"/>
</dbReference>
<dbReference type="EMBL" id="KC292026">
    <property type="protein sequence ID" value="AGM11582.1"/>
    <property type="molecule type" value="Genomic_DNA"/>
</dbReference>
<accession>R4TLK2</accession>
<proteinExistence type="predicted"/>
<evidence type="ECO:0000313" key="2">
    <source>
        <dbReference type="Proteomes" id="UP000202786"/>
    </source>
</evidence>
<dbReference type="Proteomes" id="UP000202786">
    <property type="component" value="Segment"/>
</dbReference>
<dbReference type="KEGG" id="vg:16193890"/>
<reference evidence="1 2" key="1">
    <citation type="submission" date="2012-12" db="EMBL/GenBank/DDBJ databases">
        <authorList>
            <person name="Sencilo A."/>
            <person name="Jacobs-Sera D."/>
            <person name="Russell D.A."/>
            <person name="Ko C."/>
            <person name="Atanasova N."/>
            <person name="Osterlund E."/>
            <person name="Oksanen H.M."/>
            <person name="Bamford D.H."/>
            <person name="Hatfull G.F."/>
            <person name="Roine E."/>
            <person name="Hendrix R.W."/>
        </authorList>
    </citation>
    <scope>NUCLEOTIDE SEQUENCE [LARGE SCALE GENOMIC DNA]</scope>
</reference>
<sequence>MAQEVTHAVEFRDPIQQSFGPDRLLFVVVTDAGSIYEFQRFEDSGKWSLKTRGDVSEPTHNWTQSRARLPGSVIETMDDVHGEKGWTK</sequence>
<gene>
    <name evidence="1" type="primary">285</name>
    <name evidence="1" type="ORF">HGTV1_285</name>
</gene>
<organism evidence="1 2">
    <name type="scientific">Halogranum tailed virus 1</name>
    <dbReference type="NCBI Taxonomy" id="1273749"/>
    <lineage>
        <taxon>Viruses</taxon>
        <taxon>Duplodnaviria</taxon>
        <taxon>Heunggongvirae</taxon>
        <taxon>Uroviricota</taxon>
        <taxon>Caudoviricetes</taxon>
        <taxon>Thumleimavirales</taxon>
        <taxon>Halomagnusviridae</taxon>
        <taxon>Hagravirus</taxon>
        <taxon>Hagravirus capitaneum</taxon>
        <taxon>Hagravirus HGTV1</taxon>
    </lineage>
</organism>
<protein>
    <submittedName>
        <fullName evidence="1">Uncharacterized protein</fullName>
    </submittedName>
</protein>
<dbReference type="GeneID" id="16193890"/>
<keyword evidence="2" id="KW-1185">Reference proteome</keyword>